<gene>
    <name evidence="4" type="ORF">DM02DRAFT_670868</name>
</gene>
<keyword evidence="1" id="KW-0479">Metal-binding</keyword>
<evidence type="ECO:0000313" key="4">
    <source>
        <dbReference type="EMBL" id="PVI01943.1"/>
    </source>
</evidence>
<feature type="compositionally biased region" description="Polar residues" evidence="2">
    <location>
        <begin position="24"/>
        <end position="36"/>
    </location>
</feature>
<dbReference type="Pfam" id="PF13639">
    <property type="entry name" value="zf-RING_2"/>
    <property type="match status" value="1"/>
</dbReference>
<feature type="domain" description="RING-type" evidence="3">
    <location>
        <begin position="195"/>
        <end position="237"/>
    </location>
</feature>
<evidence type="ECO:0000313" key="5">
    <source>
        <dbReference type="Proteomes" id="UP000244855"/>
    </source>
</evidence>
<dbReference type="PANTHER" id="PTHR16047:SF7">
    <property type="entry name" value="E3 UBIQUITIN-PROTEIN LIGASE RFWD3"/>
    <property type="match status" value="1"/>
</dbReference>
<organism evidence="4 5">
    <name type="scientific">Periconia macrospinosa</name>
    <dbReference type="NCBI Taxonomy" id="97972"/>
    <lineage>
        <taxon>Eukaryota</taxon>
        <taxon>Fungi</taxon>
        <taxon>Dikarya</taxon>
        <taxon>Ascomycota</taxon>
        <taxon>Pezizomycotina</taxon>
        <taxon>Dothideomycetes</taxon>
        <taxon>Pleosporomycetidae</taxon>
        <taxon>Pleosporales</taxon>
        <taxon>Massarineae</taxon>
        <taxon>Periconiaceae</taxon>
        <taxon>Periconia</taxon>
    </lineage>
</organism>
<keyword evidence="1" id="KW-0863">Zinc-finger</keyword>
<dbReference type="SUPFAM" id="SSF57850">
    <property type="entry name" value="RING/U-box"/>
    <property type="match status" value="1"/>
</dbReference>
<dbReference type="EMBL" id="KZ805349">
    <property type="protein sequence ID" value="PVI01943.1"/>
    <property type="molecule type" value="Genomic_DNA"/>
</dbReference>
<dbReference type="STRING" id="97972.A0A2V1DUD8"/>
<dbReference type="GO" id="GO:0016567">
    <property type="term" value="P:protein ubiquitination"/>
    <property type="evidence" value="ECO:0007669"/>
    <property type="project" value="InterPro"/>
</dbReference>
<dbReference type="InterPro" id="IPR037381">
    <property type="entry name" value="RFWD3"/>
</dbReference>
<dbReference type="GO" id="GO:0004842">
    <property type="term" value="F:ubiquitin-protein transferase activity"/>
    <property type="evidence" value="ECO:0007669"/>
    <property type="project" value="InterPro"/>
</dbReference>
<dbReference type="GO" id="GO:0005634">
    <property type="term" value="C:nucleus"/>
    <property type="evidence" value="ECO:0007669"/>
    <property type="project" value="InterPro"/>
</dbReference>
<feature type="region of interest" description="Disordered" evidence="2">
    <location>
        <begin position="1"/>
        <end position="54"/>
    </location>
</feature>
<dbReference type="GO" id="GO:0008270">
    <property type="term" value="F:zinc ion binding"/>
    <property type="evidence" value="ECO:0007669"/>
    <property type="project" value="UniProtKB-KW"/>
</dbReference>
<proteinExistence type="predicted"/>
<dbReference type="InterPro" id="IPR001841">
    <property type="entry name" value="Znf_RING"/>
</dbReference>
<dbReference type="GO" id="GO:0036297">
    <property type="term" value="P:interstrand cross-link repair"/>
    <property type="evidence" value="ECO:0007669"/>
    <property type="project" value="InterPro"/>
</dbReference>
<dbReference type="Gene3D" id="3.30.40.10">
    <property type="entry name" value="Zinc/RING finger domain, C3HC4 (zinc finger)"/>
    <property type="match status" value="1"/>
</dbReference>
<feature type="compositionally biased region" description="Polar residues" evidence="2">
    <location>
        <begin position="1"/>
        <end position="17"/>
    </location>
</feature>
<name>A0A2V1DUD8_9PLEO</name>
<evidence type="ECO:0000259" key="3">
    <source>
        <dbReference type="PROSITE" id="PS50089"/>
    </source>
</evidence>
<protein>
    <recommendedName>
        <fullName evidence="3">RING-type domain-containing protein</fullName>
    </recommendedName>
</protein>
<dbReference type="OrthoDB" id="5396564at2759"/>
<evidence type="ECO:0000256" key="2">
    <source>
        <dbReference type="SAM" id="MobiDB-lite"/>
    </source>
</evidence>
<sequence length="254" mass="28002">MEEDSTQVPNATGQNNVSKDDNQLETNQSEPPNMQDMQDHSTDTGEQVDGDDNSEQQNLFNEIFERTFGRLDLASYPTNEAFMSEYRQSLDAEAVASRLFGGTALDPLFAMESMIDALLDLEAENLHPLNPQDTAAIVRNYAVTGEGFRDNASTLEVDPTLVSPEESRKARAFLEQLPVATAEADKESQSESCFCDCDYDGEHPPVRLACGHVFGRSCLLKWVDVGNGNACNCPVCREPFVRETTDTTDERASG</sequence>
<dbReference type="AlphaFoldDB" id="A0A2V1DUD8"/>
<dbReference type="PROSITE" id="PS50089">
    <property type="entry name" value="ZF_RING_2"/>
    <property type="match status" value="1"/>
</dbReference>
<dbReference type="InterPro" id="IPR013083">
    <property type="entry name" value="Znf_RING/FYVE/PHD"/>
</dbReference>
<evidence type="ECO:0000256" key="1">
    <source>
        <dbReference type="PROSITE-ProRule" id="PRU00175"/>
    </source>
</evidence>
<dbReference type="Proteomes" id="UP000244855">
    <property type="component" value="Unassembled WGS sequence"/>
</dbReference>
<keyword evidence="1" id="KW-0862">Zinc</keyword>
<reference evidence="4 5" key="1">
    <citation type="journal article" date="2018" name="Sci. Rep.">
        <title>Comparative genomics provides insights into the lifestyle and reveals functional heterogeneity of dark septate endophytic fungi.</title>
        <authorList>
            <person name="Knapp D.G."/>
            <person name="Nemeth J.B."/>
            <person name="Barry K."/>
            <person name="Hainaut M."/>
            <person name="Henrissat B."/>
            <person name="Johnson J."/>
            <person name="Kuo A."/>
            <person name="Lim J.H.P."/>
            <person name="Lipzen A."/>
            <person name="Nolan M."/>
            <person name="Ohm R.A."/>
            <person name="Tamas L."/>
            <person name="Grigoriev I.V."/>
            <person name="Spatafora J.W."/>
            <person name="Nagy L.G."/>
            <person name="Kovacs G.M."/>
        </authorList>
    </citation>
    <scope>NUCLEOTIDE SEQUENCE [LARGE SCALE GENOMIC DNA]</scope>
    <source>
        <strain evidence="4 5">DSE2036</strain>
    </source>
</reference>
<dbReference type="PANTHER" id="PTHR16047">
    <property type="entry name" value="RFWD3 PROTEIN"/>
    <property type="match status" value="1"/>
</dbReference>
<accession>A0A2V1DUD8</accession>
<keyword evidence="5" id="KW-1185">Reference proteome</keyword>